<evidence type="ECO:0000256" key="1">
    <source>
        <dbReference type="ARBA" id="ARBA00022448"/>
    </source>
</evidence>
<protein>
    <submittedName>
        <fullName evidence="11">NADH dehydrogenase subunit</fullName>
    </submittedName>
</protein>
<keyword evidence="1" id="KW-0813">Transport</keyword>
<evidence type="ECO:0000256" key="4">
    <source>
        <dbReference type="ARBA" id="ARBA00022737"/>
    </source>
</evidence>
<evidence type="ECO:0000256" key="3">
    <source>
        <dbReference type="ARBA" id="ARBA00022723"/>
    </source>
</evidence>
<reference evidence="11 12" key="1">
    <citation type="journal article" date="2014" name="Int. J. Syst. Evol. Microbiol.">
        <title>Complete genome sequence of Corynebacterium casei LMG S-19264T (=DSM 44701T), isolated from a smear-ripened cheese.</title>
        <authorList>
            <consortium name="US DOE Joint Genome Institute (JGI-PGF)"/>
            <person name="Walter F."/>
            <person name="Albersmeier A."/>
            <person name="Kalinowski J."/>
            <person name="Ruckert C."/>
        </authorList>
    </citation>
    <scope>NUCLEOTIDE SEQUENCE [LARGE SCALE GENOMIC DNA]</scope>
    <source>
        <strain evidence="11 12">IBRC-M 10912</strain>
    </source>
</reference>
<evidence type="ECO:0000256" key="5">
    <source>
        <dbReference type="ARBA" id="ARBA00022982"/>
    </source>
</evidence>
<dbReference type="InterPro" id="IPR037225">
    <property type="entry name" value="Nuo51_FMN-bd_sf"/>
</dbReference>
<dbReference type="Pfam" id="PF01512">
    <property type="entry name" value="Complex1_51K"/>
    <property type="match status" value="1"/>
</dbReference>
<dbReference type="GO" id="GO:0051539">
    <property type="term" value="F:4 iron, 4 sulfur cluster binding"/>
    <property type="evidence" value="ECO:0007669"/>
    <property type="project" value="UniProtKB-KW"/>
</dbReference>
<dbReference type="InterPro" id="IPR011538">
    <property type="entry name" value="Nuo51_FMN-bd"/>
</dbReference>
<evidence type="ECO:0000256" key="6">
    <source>
        <dbReference type="ARBA" id="ARBA00023004"/>
    </source>
</evidence>
<accession>A0ABD5P1B2</accession>
<dbReference type="EMBL" id="JBHSDJ010000114">
    <property type="protein sequence ID" value="MFC4248091.1"/>
    <property type="molecule type" value="Genomic_DNA"/>
</dbReference>
<dbReference type="InterPro" id="IPR010208">
    <property type="entry name" value="Ion_transpt_RnfC/RsxC"/>
</dbReference>
<sequence length="372" mass="40564">MQNVEQTTLTESADSPESDEIAESVRNAGISGAGGAGFPSYVKWEALDDVQYLMVNHQESEPNFYGDKWLLQNRAEKLATFLEALQEQFVDAVVVGAKAKDRDAWMTEFEATTNATTYGPDELPIDVEQESGIVIAYTDDKFQYGMEQVLLPTTTGTTVGGDNVPTDHGWIVHNTESLYNVSRALVDDDPVTHKLVHVGIDVPQHRFLLAPIGTPASTLLEAAGTSLEEASADKVALEGGPGWCFENDDDLDEFSVTKATNGLLLANPETVEANKRGEDRVDLLGVDDWDERRHETEPSTVRPDRVRIPLITNPAYEGLVRPSTPIVREGESVSVGERIADPTANGISIAQHASIDGTVTDVTETEIVIERE</sequence>
<dbReference type="GeneID" id="71855892"/>
<evidence type="ECO:0000313" key="12">
    <source>
        <dbReference type="Proteomes" id="UP001595821"/>
    </source>
</evidence>
<dbReference type="RefSeq" id="WP_246975970.1">
    <property type="nucleotide sequence ID" value="NZ_CP095398.1"/>
</dbReference>
<keyword evidence="5" id="KW-0249">Electron transport</keyword>
<evidence type="ECO:0000313" key="11">
    <source>
        <dbReference type="EMBL" id="MFC4248091.1"/>
    </source>
</evidence>
<name>A0ABD5P1B2_9EURY</name>
<evidence type="ECO:0000256" key="8">
    <source>
        <dbReference type="SAM" id="MobiDB-lite"/>
    </source>
</evidence>
<feature type="domain" description="RnfC Barrel sandwich hybrid" evidence="10">
    <location>
        <begin position="320"/>
        <end position="367"/>
    </location>
</feature>
<keyword evidence="4" id="KW-0677">Repeat</keyword>
<dbReference type="Proteomes" id="UP001595821">
    <property type="component" value="Unassembled WGS sequence"/>
</dbReference>
<keyword evidence="3" id="KW-0479">Metal-binding</keyword>
<dbReference type="PANTHER" id="PTHR43034:SF2">
    <property type="entry name" value="ION-TRANSLOCATING OXIDOREDUCTASE COMPLEX SUBUNIT C"/>
    <property type="match status" value="1"/>
</dbReference>
<organism evidence="11 12">
    <name type="scientific">Natribaculum luteum</name>
    <dbReference type="NCBI Taxonomy" id="1586232"/>
    <lineage>
        <taxon>Archaea</taxon>
        <taxon>Methanobacteriati</taxon>
        <taxon>Methanobacteriota</taxon>
        <taxon>Stenosarchaea group</taxon>
        <taxon>Halobacteria</taxon>
        <taxon>Halobacteriales</taxon>
        <taxon>Natrialbaceae</taxon>
        <taxon>Natribaculum</taxon>
    </lineage>
</organism>
<feature type="region of interest" description="Disordered" evidence="8">
    <location>
        <begin position="1"/>
        <end position="22"/>
    </location>
</feature>
<dbReference type="Gene3D" id="3.40.50.11540">
    <property type="entry name" value="NADH-ubiquinone oxidoreductase 51kDa subunit"/>
    <property type="match status" value="1"/>
</dbReference>
<keyword evidence="7" id="KW-0411">Iron-sulfur</keyword>
<keyword evidence="2" id="KW-0004">4Fe-4S</keyword>
<dbReference type="PANTHER" id="PTHR43034">
    <property type="entry name" value="ION-TRANSLOCATING OXIDOREDUCTASE COMPLEX SUBUNIT C"/>
    <property type="match status" value="1"/>
</dbReference>
<dbReference type="AlphaFoldDB" id="A0ABD5P1B2"/>
<evidence type="ECO:0000256" key="2">
    <source>
        <dbReference type="ARBA" id="ARBA00022485"/>
    </source>
</evidence>
<keyword evidence="6" id="KW-0408">Iron</keyword>
<dbReference type="GO" id="GO:0046872">
    <property type="term" value="F:metal ion binding"/>
    <property type="evidence" value="ECO:0007669"/>
    <property type="project" value="UniProtKB-KW"/>
</dbReference>
<dbReference type="Pfam" id="PF13375">
    <property type="entry name" value="RnfC_N"/>
    <property type="match status" value="1"/>
</dbReference>
<dbReference type="SUPFAM" id="SSF142019">
    <property type="entry name" value="Nqo1 FMN-binding domain-like"/>
    <property type="match status" value="1"/>
</dbReference>
<dbReference type="InterPro" id="IPR026902">
    <property type="entry name" value="RnfC_N"/>
</dbReference>
<gene>
    <name evidence="11" type="ORF">ACFOZ7_14300</name>
</gene>
<evidence type="ECO:0000259" key="10">
    <source>
        <dbReference type="Pfam" id="PF13375"/>
    </source>
</evidence>
<feature type="compositionally biased region" description="Polar residues" evidence="8">
    <location>
        <begin position="1"/>
        <end position="13"/>
    </location>
</feature>
<evidence type="ECO:0000259" key="9">
    <source>
        <dbReference type="Pfam" id="PF01512"/>
    </source>
</evidence>
<evidence type="ECO:0000256" key="7">
    <source>
        <dbReference type="ARBA" id="ARBA00023014"/>
    </source>
</evidence>
<feature type="domain" description="NADH-ubiquinone oxidoreductase 51kDa subunit FMN-binding" evidence="9">
    <location>
        <begin position="25"/>
        <end position="182"/>
    </location>
</feature>
<proteinExistence type="predicted"/>
<comment type="caution">
    <text evidence="11">The sequence shown here is derived from an EMBL/GenBank/DDBJ whole genome shotgun (WGS) entry which is preliminary data.</text>
</comment>